<feature type="domain" description="RING-type" evidence="7">
    <location>
        <begin position="13"/>
        <end position="220"/>
    </location>
</feature>
<dbReference type="PROSITE" id="PS51873">
    <property type="entry name" value="TRIAD"/>
    <property type="match status" value="1"/>
</dbReference>
<dbReference type="AlphaFoldDB" id="A0A6A6IK69"/>
<keyword evidence="6" id="KW-0862">Zinc</keyword>
<keyword evidence="5" id="KW-0833">Ubl conjugation pathway</keyword>
<proteinExistence type="predicted"/>
<dbReference type="Proteomes" id="UP000800094">
    <property type="component" value="Unassembled WGS sequence"/>
</dbReference>
<dbReference type="InterPro" id="IPR013083">
    <property type="entry name" value="Znf_RING/FYVE/PHD"/>
</dbReference>
<evidence type="ECO:0000313" key="8">
    <source>
        <dbReference type="EMBL" id="KAF2250468.1"/>
    </source>
</evidence>
<dbReference type="Gene3D" id="1.20.120.1750">
    <property type="match status" value="1"/>
</dbReference>
<evidence type="ECO:0000256" key="1">
    <source>
        <dbReference type="ARBA" id="ARBA00022679"/>
    </source>
</evidence>
<evidence type="ECO:0000259" key="7">
    <source>
        <dbReference type="PROSITE" id="PS51873"/>
    </source>
</evidence>
<organism evidence="8 9">
    <name type="scientific">Trematosphaeria pertusa</name>
    <dbReference type="NCBI Taxonomy" id="390896"/>
    <lineage>
        <taxon>Eukaryota</taxon>
        <taxon>Fungi</taxon>
        <taxon>Dikarya</taxon>
        <taxon>Ascomycota</taxon>
        <taxon>Pezizomycotina</taxon>
        <taxon>Dothideomycetes</taxon>
        <taxon>Pleosporomycetidae</taxon>
        <taxon>Pleosporales</taxon>
        <taxon>Massarineae</taxon>
        <taxon>Trematosphaeriaceae</taxon>
        <taxon>Trematosphaeria</taxon>
    </lineage>
</organism>
<keyword evidence="2" id="KW-0479">Metal-binding</keyword>
<dbReference type="GO" id="GO:0004842">
    <property type="term" value="F:ubiquitin-protein transferase activity"/>
    <property type="evidence" value="ECO:0007669"/>
    <property type="project" value="InterPro"/>
</dbReference>
<keyword evidence="4" id="KW-0863">Zinc-finger</keyword>
<protein>
    <recommendedName>
        <fullName evidence="7">RING-type domain-containing protein</fullName>
    </recommendedName>
</protein>
<dbReference type="OrthoDB" id="9977870at2759"/>
<evidence type="ECO:0000256" key="5">
    <source>
        <dbReference type="ARBA" id="ARBA00022786"/>
    </source>
</evidence>
<keyword evidence="3" id="KW-0677">Repeat</keyword>
<dbReference type="InterPro" id="IPR044066">
    <property type="entry name" value="TRIAD_supradom"/>
</dbReference>
<dbReference type="SUPFAM" id="SSF57850">
    <property type="entry name" value="RING/U-box"/>
    <property type="match status" value="1"/>
</dbReference>
<dbReference type="InterPro" id="IPR031127">
    <property type="entry name" value="E3_UB_ligase_RBR"/>
</dbReference>
<dbReference type="PANTHER" id="PTHR11685">
    <property type="entry name" value="RBR FAMILY RING FINGER AND IBR DOMAIN-CONTAINING"/>
    <property type="match status" value="1"/>
</dbReference>
<evidence type="ECO:0000313" key="9">
    <source>
        <dbReference type="Proteomes" id="UP000800094"/>
    </source>
</evidence>
<keyword evidence="1" id="KW-0808">Transferase</keyword>
<feature type="non-terminal residue" evidence="8">
    <location>
        <position position="257"/>
    </location>
</feature>
<evidence type="ECO:0000256" key="3">
    <source>
        <dbReference type="ARBA" id="ARBA00022737"/>
    </source>
</evidence>
<sequence>MSSPKDCNLTSSHEYDCDVCGSDISESDGILACGEHFYCNDCAVETFHRSLKNINEFPASCCSKSRNGLAPSLFAELLGPEFMEKYRLKLHEHYTPTAVRVYCANPSCAEYKHPKSWDNTHRYYTLARCACGTTTCVGCRKEWAQDHVCRCSDLHDVKPAWVPPYSSSSRIKQCPKCHEWIELAEACNHMICTSCKYEFCFVCQQRWRGFHDRDGCPSYGDPLEGYDAEGFEQTERGLHVYSGRDRGGYDLHGLNAF</sequence>
<dbReference type="GeneID" id="54576874"/>
<keyword evidence="9" id="KW-1185">Reference proteome</keyword>
<dbReference type="Gene3D" id="3.30.40.10">
    <property type="entry name" value="Zinc/RING finger domain, C3HC4 (zinc finger)"/>
    <property type="match status" value="1"/>
</dbReference>
<evidence type="ECO:0000256" key="4">
    <source>
        <dbReference type="ARBA" id="ARBA00022771"/>
    </source>
</evidence>
<gene>
    <name evidence="8" type="ORF">BU26DRAFT_424058</name>
</gene>
<dbReference type="GO" id="GO:0008270">
    <property type="term" value="F:zinc ion binding"/>
    <property type="evidence" value="ECO:0007669"/>
    <property type="project" value="UniProtKB-KW"/>
</dbReference>
<dbReference type="EMBL" id="ML987193">
    <property type="protein sequence ID" value="KAF2250468.1"/>
    <property type="molecule type" value="Genomic_DNA"/>
</dbReference>
<evidence type="ECO:0000256" key="2">
    <source>
        <dbReference type="ARBA" id="ARBA00022723"/>
    </source>
</evidence>
<name>A0A6A6IK69_9PLEO</name>
<dbReference type="GO" id="GO:0016567">
    <property type="term" value="P:protein ubiquitination"/>
    <property type="evidence" value="ECO:0007669"/>
    <property type="project" value="InterPro"/>
</dbReference>
<dbReference type="Pfam" id="PF22191">
    <property type="entry name" value="IBR_1"/>
    <property type="match status" value="1"/>
</dbReference>
<dbReference type="CDD" id="cd20336">
    <property type="entry name" value="Rcat_RBR"/>
    <property type="match status" value="1"/>
</dbReference>
<accession>A0A6A6IK69</accession>
<dbReference type="RefSeq" id="XP_033685472.1">
    <property type="nucleotide sequence ID" value="XM_033823544.1"/>
</dbReference>
<evidence type="ECO:0000256" key="6">
    <source>
        <dbReference type="ARBA" id="ARBA00022833"/>
    </source>
</evidence>
<reference evidence="8" key="1">
    <citation type="journal article" date="2020" name="Stud. Mycol.">
        <title>101 Dothideomycetes genomes: a test case for predicting lifestyles and emergence of pathogens.</title>
        <authorList>
            <person name="Haridas S."/>
            <person name="Albert R."/>
            <person name="Binder M."/>
            <person name="Bloem J."/>
            <person name="Labutti K."/>
            <person name="Salamov A."/>
            <person name="Andreopoulos B."/>
            <person name="Baker S."/>
            <person name="Barry K."/>
            <person name="Bills G."/>
            <person name="Bluhm B."/>
            <person name="Cannon C."/>
            <person name="Castanera R."/>
            <person name="Culley D."/>
            <person name="Daum C."/>
            <person name="Ezra D."/>
            <person name="Gonzalez J."/>
            <person name="Henrissat B."/>
            <person name="Kuo A."/>
            <person name="Liang C."/>
            <person name="Lipzen A."/>
            <person name="Lutzoni F."/>
            <person name="Magnuson J."/>
            <person name="Mondo S."/>
            <person name="Nolan M."/>
            <person name="Ohm R."/>
            <person name="Pangilinan J."/>
            <person name="Park H.-J."/>
            <person name="Ramirez L."/>
            <person name="Alfaro M."/>
            <person name="Sun H."/>
            <person name="Tritt A."/>
            <person name="Yoshinaga Y."/>
            <person name="Zwiers L.-H."/>
            <person name="Turgeon B."/>
            <person name="Goodwin S."/>
            <person name="Spatafora J."/>
            <person name="Crous P."/>
            <person name="Grigoriev I."/>
        </authorList>
    </citation>
    <scope>NUCLEOTIDE SEQUENCE</scope>
    <source>
        <strain evidence="8">CBS 122368</strain>
    </source>
</reference>